<feature type="region of interest" description="Disordered" evidence="1">
    <location>
        <begin position="29"/>
        <end position="59"/>
    </location>
</feature>
<dbReference type="EMBL" id="CAMXCT030006702">
    <property type="protein sequence ID" value="CAL4805904.1"/>
    <property type="molecule type" value="Genomic_DNA"/>
</dbReference>
<name>A0A9P1M2E2_9DINO</name>
<accession>A0A9P1M2E2</accession>
<evidence type="ECO:0000313" key="3">
    <source>
        <dbReference type="EMBL" id="CAL1171967.1"/>
    </source>
</evidence>
<reference evidence="2" key="1">
    <citation type="submission" date="2022-10" db="EMBL/GenBank/DDBJ databases">
        <authorList>
            <person name="Chen Y."/>
            <person name="Dougan E. K."/>
            <person name="Chan C."/>
            <person name="Rhodes N."/>
            <person name="Thang M."/>
        </authorList>
    </citation>
    <scope>NUCLEOTIDE SEQUENCE</scope>
</reference>
<dbReference type="Gene3D" id="2.40.50.140">
    <property type="entry name" value="Nucleic acid-binding proteins"/>
    <property type="match status" value="1"/>
</dbReference>
<proteinExistence type="predicted"/>
<dbReference type="InterPro" id="IPR012340">
    <property type="entry name" value="NA-bd_OB-fold"/>
</dbReference>
<evidence type="ECO:0000256" key="1">
    <source>
        <dbReference type="SAM" id="MobiDB-lite"/>
    </source>
</evidence>
<reference evidence="3" key="2">
    <citation type="submission" date="2024-04" db="EMBL/GenBank/DDBJ databases">
        <authorList>
            <person name="Chen Y."/>
            <person name="Shah S."/>
            <person name="Dougan E. K."/>
            <person name="Thang M."/>
            <person name="Chan C."/>
        </authorList>
    </citation>
    <scope>NUCLEOTIDE SEQUENCE [LARGE SCALE GENOMIC DNA]</scope>
</reference>
<dbReference type="EMBL" id="CAMXCT020006702">
    <property type="protein sequence ID" value="CAL1171967.1"/>
    <property type="molecule type" value="Genomic_DNA"/>
</dbReference>
<protein>
    <submittedName>
        <fullName evidence="2">Uncharacterized protein</fullName>
    </submittedName>
</protein>
<dbReference type="Proteomes" id="UP001152797">
    <property type="component" value="Unassembled WGS sequence"/>
</dbReference>
<evidence type="ECO:0000313" key="4">
    <source>
        <dbReference type="Proteomes" id="UP001152797"/>
    </source>
</evidence>
<organism evidence="2">
    <name type="scientific">Cladocopium goreaui</name>
    <dbReference type="NCBI Taxonomy" id="2562237"/>
    <lineage>
        <taxon>Eukaryota</taxon>
        <taxon>Sar</taxon>
        <taxon>Alveolata</taxon>
        <taxon>Dinophyceae</taxon>
        <taxon>Suessiales</taxon>
        <taxon>Symbiodiniaceae</taxon>
        <taxon>Cladocopium</taxon>
    </lineage>
</organism>
<sequence>MAATCLKPSEYRGDKNTAVAGRLVILTQQELPAKQPSQGHGQPKGKKGKSGKGASSSASNVVHKVEAHLAATSSPTEVLYIEAWGEIGDKLLQLQGGTVQAAPATFSTSRLHYHLRLKGTLGITVLATKLTETPWADVPDLHPLVPLRALSRVKDRQKICVAAVIIDNPGAIERQTKEKMAMVCNAIIQQGNTKVRCAFWHEHAEELAAQAVNEAVLLYQVLVTKRKSEDSWELSSWRGTSIQECPAAMAELLKKELADTGDCRMLTEIPVTDWENCDAVPSTLSALIGVVVPGQLRKVETVFVVSDLQILALVRNILTEALAVRLTLADGNSQCSVMLYHELLLKAAVLMEITLPEPLADSKELRTTLRDMFRNAQWICRFTFKENDFQQSLELECRDIRPCLRLQPNVVLMTPPSGQLSLPLCRLNNGCPVAPLKAASQIPTKI</sequence>
<dbReference type="EMBL" id="CAMXCT010006702">
    <property type="protein sequence ID" value="CAI4018592.1"/>
    <property type="molecule type" value="Genomic_DNA"/>
</dbReference>
<gene>
    <name evidence="2" type="ORF">C1SCF055_LOCUS43144</name>
</gene>
<comment type="caution">
    <text evidence="2">The sequence shown here is derived from an EMBL/GenBank/DDBJ whole genome shotgun (WGS) entry which is preliminary data.</text>
</comment>
<keyword evidence="4" id="KW-1185">Reference proteome</keyword>
<evidence type="ECO:0000313" key="2">
    <source>
        <dbReference type="EMBL" id="CAI4018592.1"/>
    </source>
</evidence>
<dbReference type="AlphaFoldDB" id="A0A9P1M2E2"/>